<dbReference type="EMBL" id="JBEDUW010000006">
    <property type="protein sequence ID" value="KAK9920901.1"/>
    <property type="molecule type" value="Genomic_DNA"/>
</dbReference>
<dbReference type="AlphaFoldDB" id="A0AAW1WAJ6"/>
<accession>A0AAW1WAJ6</accession>
<protein>
    <submittedName>
        <fullName evidence="1">Uncharacterized protein</fullName>
    </submittedName>
</protein>
<reference evidence="1 2" key="1">
    <citation type="journal article" date="2023" name="G3 (Bethesda)">
        <title>A chromosome-length genome assembly and annotation of blackberry (Rubus argutus, cv. 'Hillquist').</title>
        <authorList>
            <person name="Bruna T."/>
            <person name="Aryal R."/>
            <person name="Dudchenko O."/>
            <person name="Sargent D.J."/>
            <person name="Mead D."/>
            <person name="Buti M."/>
            <person name="Cavallini A."/>
            <person name="Hytonen T."/>
            <person name="Andres J."/>
            <person name="Pham M."/>
            <person name="Weisz D."/>
            <person name="Mascagni F."/>
            <person name="Usai G."/>
            <person name="Natali L."/>
            <person name="Bassil N."/>
            <person name="Fernandez G.E."/>
            <person name="Lomsadze A."/>
            <person name="Armour M."/>
            <person name="Olukolu B."/>
            <person name="Poorten T."/>
            <person name="Britton C."/>
            <person name="Davik J."/>
            <person name="Ashrafi H."/>
            <person name="Aiden E.L."/>
            <person name="Borodovsky M."/>
            <person name="Worthington M."/>
        </authorList>
    </citation>
    <scope>NUCLEOTIDE SEQUENCE [LARGE SCALE GENOMIC DNA]</scope>
    <source>
        <strain evidence="1">PI 553951</strain>
    </source>
</reference>
<comment type="caution">
    <text evidence="1">The sequence shown here is derived from an EMBL/GenBank/DDBJ whole genome shotgun (WGS) entry which is preliminary data.</text>
</comment>
<name>A0AAW1WAJ6_RUBAR</name>
<evidence type="ECO:0000313" key="1">
    <source>
        <dbReference type="EMBL" id="KAK9920901.1"/>
    </source>
</evidence>
<proteinExistence type="predicted"/>
<sequence length="120" mass="13701">MMLHDQSQAALVVGHTAKEVLDQFAPHAAFIVHELNGQDSTSTTCSIIPNADYSWRVVRILPNPSDVEDFQVEIFSSETREWIELVVLCQGLKNSYNSFHTYDCVTTNSRRPVAYNQWRN</sequence>
<gene>
    <name evidence="1" type="ORF">M0R45_029439</name>
</gene>
<evidence type="ECO:0000313" key="2">
    <source>
        <dbReference type="Proteomes" id="UP001457282"/>
    </source>
</evidence>
<organism evidence="1 2">
    <name type="scientific">Rubus argutus</name>
    <name type="common">Southern blackberry</name>
    <dbReference type="NCBI Taxonomy" id="59490"/>
    <lineage>
        <taxon>Eukaryota</taxon>
        <taxon>Viridiplantae</taxon>
        <taxon>Streptophyta</taxon>
        <taxon>Embryophyta</taxon>
        <taxon>Tracheophyta</taxon>
        <taxon>Spermatophyta</taxon>
        <taxon>Magnoliopsida</taxon>
        <taxon>eudicotyledons</taxon>
        <taxon>Gunneridae</taxon>
        <taxon>Pentapetalae</taxon>
        <taxon>rosids</taxon>
        <taxon>fabids</taxon>
        <taxon>Rosales</taxon>
        <taxon>Rosaceae</taxon>
        <taxon>Rosoideae</taxon>
        <taxon>Rosoideae incertae sedis</taxon>
        <taxon>Rubus</taxon>
    </lineage>
</organism>
<keyword evidence="2" id="KW-1185">Reference proteome</keyword>
<dbReference type="Proteomes" id="UP001457282">
    <property type="component" value="Unassembled WGS sequence"/>
</dbReference>